<dbReference type="InterPro" id="IPR009057">
    <property type="entry name" value="Homeodomain-like_sf"/>
</dbReference>
<comment type="caution">
    <text evidence="2">The sequence shown here is derived from an EMBL/GenBank/DDBJ whole genome shotgun (WGS) entry which is preliminary data.</text>
</comment>
<dbReference type="InterPro" id="IPR052411">
    <property type="entry name" value="c-mor_Regulatory_Protein"/>
</dbReference>
<feature type="domain" description="Mor transcription activator" evidence="1">
    <location>
        <begin position="10"/>
        <end position="85"/>
    </location>
</feature>
<dbReference type="Proteomes" id="UP000608420">
    <property type="component" value="Unassembled WGS sequence"/>
</dbReference>
<dbReference type="RefSeq" id="WP_120463548.1">
    <property type="nucleotide sequence ID" value="NZ_BMIW01000018.1"/>
</dbReference>
<dbReference type="InterPro" id="IPR014875">
    <property type="entry name" value="Mor_transcription_activator"/>
</dbReference>
<evidence type="ECO:0000259" key="1">
    <source>
        <dbReference type="Pfam" id="PF08765"/>
    </source>
</evidence>
<evidence type="ECO:0000313" key="2">
    <source>
        <dbReference type="EMBL" id="GGG03318.1"/>
    </source>
</evidence>
<keyword evidence="3" id="KW-1185">Reference proteome</keyword>
<dbReference type="InterPro" id="IPR049739">
    <property type="entry name" value="YraL-like"/>
</dbReference>
<gene>
    <name evidence="2" type="ORF">GCM10010913_26400</name>
</gene>
<dbReference type="NCBIfam" id="NF040785">
    <property type="entry name" value="CD3324_fam"/>
    <property type="match status" value="1"/>
</dbReference>
<reference evidence="3" key="1">
    <citation type="journal article" date="2019" name="Int. J. Syst. Evol. Microbiol.">
        <title>The Global Catalogue of Microorganisms (GCM) 10K type strain sequencing project: providing services to taxonomists for standard genome sequencing and annotation.</title>
        <authorList>
            <consortium name="The Broad Institute Genomics Platform"/>
            <consortium name="The Broad Institute Genome Sequencing Center for Infectious Disease"/>
            <person name="Wu L."/>
            <person name="Ma J."/>
        </authorList>
    </citation>
    <scope>NUCLEOTIDE SEQUENCE [LARGE SCALE GENOMIC DNA]</scope>
    <source>
        <strain evidence="3">CGMCC 1.15420</strain>
    </source>
</reference>
<dbReference type="Pfam" id="PF08765">
    <property type="entry name" value="Mor"/>
    <property type="match status" value="1"/>
</dbReference>
<sequence>MKYQNAETILPQELLNSIQQYTQGNYLYIPMRRGHKKPWGERSGYRQMLKQRNDEIVRSFQSGITVKSLAQHYYLSERSIRRIIHDSSTV</sequence>
<dbReference type="SUPFAM" id="SSF46689">
    <property type="entry name" value="Homeodomain-like"/>
    <property type="match status" value="1"/>
</dbReference>
<accession>A0ABQ1VZ50</accession>
<proteinExistence type="predicted"/>
<dbReference type="EMBL" id="BMIW01000018">
    <property type="protein sequence ID" value="GGG03318.1"/>
    <property type="molecule type" value="Genomic_DNA"/>
</dbReference>
<protein>
    <recommendedName>
        <fullName evidence="1">Mor transcription activator domain-containing protein</fullName>
    </recommendedName>
</protein>
<evidence type="ECO:0000313" key="3">
    <source>
        <dbReference type="Proteomes" id="UP000608420"/>
    </source>
</evidence>
<name>A0ABQ1VZ50_9BACL</name>
<dbReference type="PANTHER" id="PTHR37812:SF1">
    <property type="entry name" value="MU-LIKE PROPHAGE FLUMU PROTEIN C"/>
    <property type="match status" value="1"/>
</dbReference>
<dbReference type="Gene3D" id="1.10.10.60">
    <property type="entry name" value="Homeodomain-like"/>
    <property type="match status" value="1"/>
</dbReference>
<organism evidence="2 3">
    <name type="scientific">Paenibacillus aceti</name>
    <dbReference type="NCBI Taxonomy" id="1820010"/>
    <lineage>
        <taxon>Bacteria</taxon>
        <taxon>Bacillati</taxon>
        <taxon>Bacillota</taxon>
        <taxon>Bacilli</taxon>
        <taxon>Bacillales</taxon>
        <taxon>Paenibacillaceae</taxon>
        <taxon>Paenibacillus</taxon>
    </lineage>
</organism>
<dbReference type="PANTHER" id="PTHR37812">
    <property type="entry name" value="MU-LIKE PROPHAGE FLUMU PROTEIN C"/>
    <property type="match status" value="1"/>
</dbReference>